<dbReference type="AlphaFoldDB" id="A0A562II28"/>
<dbReference type="Proteomes" id="UP000319825">
    <property type="component" value="Unassembled WGS sequence"/>
</dbReference>
<comment type="caution">
    <text evidence="1">The sequence shown here is derived from an EMBL/GenBank/DDBJ whole genome shotgun (WGS) entry which is preliminary data.</text>
</comment>
<reference evidence="1 2" key="1">
    <citation type="submission" date="2019-07" db="EMBL/GenBank/DDBJ databases">
        <title>R&amp;d 2014.</title>
        <authorList>
            <person name="Klenk H.-P."/>
        </authorList>
    </citation>
    <scope>NUCLEOTIDE SEQUENCE [LARGE SCALE GENOMIC DNA]</scope>
    <source>
        <strain evidence="1 2">DSM 43868</strain>
    </source>
</reference>
<evidence type="ECO:0000313" key="2">
    <source>
        <dbReference type="Proteomes" id="UP000319825"/>
    </source>
</evidence>
<organism evidence="1 2">
    <name type="scientific">Micromonospora olivasterospora</name>
    <dbReference type="NCBI Taxonomy" id="1880"/>
    <lineage>
        <taxon>Bacteria</taxon>
        <taxon>Bacillati</taxon>
        <taxon>Actinomycetota</taxon>
        <taxon>Actinomycetes</taxon>
        <taxon>Micromonosporales</taxon>
        <taxon>Micromonosporaceae</taxon>
        <taxon>Micromonospora</taxon>
    </lineage>
</organism>
<gene>
    <name evidence="1" type="ORF">JD77_05694</name>
</gene>
<evidence type="ECO:0000313" key="1">
    <source>
        <dbReference type="EMBL" id="TWH70669.1"/>
    </source>
</evidence>
<keyword evidence="2" id="KW-1185">Reference proteome</keyword>
<accession>A0A562II28</accession>
<name>A0A562II28_MICOL</name>
<sequence>MLRHRTLLLAGVLFASALRTVADCGHWGYARLAVLRGRGPRSRSSTETFHINFATD</sequence>
<protein>
    <submittedName>
        <fullName evidence="1">Uncharacterized protein</fullName>
    </submittedName>
</protein>
<proteinExistence type="predicted"/>
<dbReference type="EMBL" id="VLKE01000001">
    <property type="protein sequence ID" value="TWH70669.1"/>
    <property type="molecule type" value="Genomic_DNA"/>
</dbReference>